<reference evidence="2" key="1">
    <citation type="submission" date="2021-01" db="EMBL/GenBank/DDBJ databases">
        <authorList>
            <person name="Corre E."/>
            <person name="Pelletier E."/>
            <person name="Niang G."/>
            <person name="Scheremetjew M."/>
            <person name="Finn R."/>
            <person name="Kale V."/>
            <person name="Holt S."/>
            <person name="Cochrane G."/>
            <person name="Meng A."/>
            <person name="Brown T."/>
            <person name="Cohen L."/>
        </authorList>
    </citation>
    <scope>NUCLEOTIDE SEQUENCE</scope>
    <source>
        <strain evidence="2">UTEX LB 985</strain>
    </source>
</reference>
<dbReference type="EMBL" id="HBGU01063790">
    <property type="protein sequence ID" value="CAD9521908.1"/>
    <property type="molecule type" value="Transcribed_RNA"/>
</dbReference>
<evidence type="ECO:0000256" key="1">
    <source>
        <dbReference type="SAM" id="MobiDB-lite"/>
    </source>
</evidence>
<gene>
    <name evidence="2" type="ORF">CBRE1094_LOCUS34743</name>
</gene>
<name>A0A7S2IK55_9EUKA</name>
<feature type="region of interest" description="Disordered" evidence="1">
    <location>
        <begin position="98"/>
        <end position="158"/>
    </location>
</feature>
<protein>
    <submittedName>
        <fullName evidence="2">Uncharacterized protein</fullName>
    </submittedName>
</protein>
<accession>A0A7S2IK55</accession>
<proteinExistence type="predicted"/>
<sequence>MATQEVEVTVPDGIFAGDEFVIEFDGQQLSVVCPDGCQGGDAINLTVPASGGDTGGDEGAPPSVTVSVPEGCYPGDEFTVEFDGRSFNVGVPDGCGPGTELTVEVPPAESAPAPAPAPAGRDRPSSSSQRDMNIPPYRGGQRPGEKKKNSSDWAPSSSLFSMGPAEGFGNPAGAYSVGQLVQVTRSDGSWTYGKIMDYDDLGDNYSVMTKAGPKYMVDPDCLTDDIVVNPSDGSCAQQ</sequence>
<organism evidence="2">
    <name type="scientific">Haptolina brevifila</name>
    <dbReference type="NCBI Taxonomy" id="156173"/>
    <lineage>
        <taxon>Eukaryota</taxon>
        <taxon>Haptista</taxon>
        <taxon>Haptophyta</taxon>
        <taxon>Prymnesiophyceae</taxon>
        <taxon>Prymnesiales</taxon>
        <taxon>Prymnesiaceae</taxon>
        <taxon>Haptolina</taxon>
    </lineage>
</organism>
<evidence type="ECO:0000313" key="2">
    <source>
        <dbReference type="EMBL" id="CAD9521908.1"/>
    </source>
</evidence>
<dbReference type="AlphaFoldDB" id="A0A7S2IK55"/>